<protein>
    <submittedName>
        <fullName evidence="2">Uncharacterized protein</fullName>
    </submittedName>
</protein>
<dbReference type="RefSeq" id="YP_009433966.1">
    <property type="nucleotide sequence ID" value="NC_036039.1"/>
</dbReference>
<dbReference type="EMBL" id="KX453765">
    <property type="protein sequence ID" value="AOS52866.1"/>
    <property type="molecule type" value="Genomic_DNA"/>
</dbReference>
<evidence type="ECO:0000256" key="1">
    <source>
        <dbReference type="SAM" id="Phobius"/>
    </source>
</evidence>
<name>A0A288QQS5_STELY</name>
<evidence type="ECO:0000313" key="2">
    <source>
        <dbReference type="EMBL" id="AOS52866.1"/>
    </source>
</evidence>
<gene>
    <name evidence="2" type="primary">orf116</name>
</gene>
<proteinExistence type="predicted"/>
<keyword evidence="1" id="KW-0472">Membrane</keyword>
<dbReference type="GeneID" id="34724904"/>
<reference evidence="2" key="1">
    <citation type="journal article" date="2017" name="PLoS ONE">
        <title>The mitochondrial genome of the plant-pathogenic fungus Stemphylium lycopersici uncovers a dynamic structure due to repetitive and mobile elements.</title>
        <authorList>
            <person name="Franco M.E.E."/>
            <person name="Lopez S.M.Y."/>
            <person name="Medina R."/>
            <person name="Lucentini C.G."/>
            <person name="Troncozo M.I."/>
            <person name="Pastorino G.N."/>
            <person name="Saparrat M.C.N."/>
            <person name="Balatti P.A."/>
        </authorList>
    </citation>
    <scope>NUCLEOTIDE SEQUENCE</scope>
    <source>
        <strain evidence="2">CIDEFI-216</strain>
    </source>
</reference>
<keyword evidence="2" id="KW-0496">Mitochondrion</keyword>
<dbReference type="AlphaFoldDB" id="A0A288QQS5"/>
<sequence>MLPIRLGIQSLNRVEVILALLHKAHNSTPYLFHTLTLPIMSSVYRYSLLLFFYISMIYKKKVPRRLSKKKRNITYFFFFKLRNFFSSNFVEIASKKKIRGKKINLSCSFDQIYHWV</sequence>
<organism evidence="2">
    <name type="scientific">Stemphylium lycopersici</name>
    <name type="common">Tomato gray leaf spot disease fungus</name>
    <name type="synonym">Thyrospora lycopersici</name>
    <dbReference type="NCBI Taxonomy" id="183478"/>
    <lineage>
        <taxon>Eukaryota</taxon>
        <taxon>Fungi</taxon>
        <taxon>Dikarya</taxon>
        <taxon>Ascomycota</taxon>
        <taxon>Pezizomycotina</taxon>
        <taxon>Dothideomycetes</taxon>
        <taxon>Pleosporomycetidae</taxon>
        <taxon>Pleosporales</taxon>
        <taxon>Pleosporineae</taxon>
        <taxon>Pleosporaceae</taxon>
        <taxon>Stemphylium</taxon>
    </lineage>
</organism>
<geneLocation type="mitochondrion" evidence="2"/>
<feature type="transmembrane region" description="Helical" evidence="1">
    <location>
        <begin position="30"/>
        <end position="58"/>
    </location>
</feature>
<accession>A0A288QQS5</accession>
<keyword evidence="1" id="KW-0812">Transmembrane</keyword>
<keyword evidence="1" id="KW-1133">Transmembrane helix</keyword>